<comment type="caution">
    <text evidence="1">The sequence shown here is derived from an EMBL/GenBank/DDBJ whole genome shotgun (WGS) entry which is preliminary data.</text>
</comment>
<dbReference type="Proteomes" id="UP000180215">
    <property type="component" value="Unassembled WGS sequence"/>
</dbReference>
<proteinExistence type="predicted"/>
<dbReference type="AlphaFoldDB" id="A0A1S1P280"/>
<protein>
    <submittedName>
        <fullName evidence="1">Uncharacterized protein</fullName>
    </submittedName>
</protein>
<dbReference type="EMBL" id="MNAO01000330">
    <property type="protein sequence ID" value="OHV15155.1"/>
    <property type="molecule type" value="Genomic_DNA"/>
</dbReference>
<reference evidence="1 2" key="1">
    <citation type="submission" date="2016-10" db="EMBL/GenBank/DDBJ databases">
        <title>Draft genome sequence of Methylobacterium extorquens CP3, a seed endophyte of Crotalaria pumila with plant growth-promoting and metal tolerance properties.</title>
        <authorList>
            <person name="Sanchez-Lopez A.S."/>
            <person name="Van Hamme J.D."/>
            <person name="Thijs S."/>
            <person name="Mcammond B.M."/>
            <person name="Stevens V."/>
            <person name="Gonzalez-Chavez M.D.C."/>
            <person name="Vangronsveld J."/>
        </authorList>
    </citation>
    <scope>NUCLEOTIDE SEQUENCE [LARGE SCALE GENOMIC DNA]</scope>
    <source>
        <strain evidence="1 2">CP3</strain>
    </source>
</reference>
<evidence type="ECO:0000313" key="1">
    <source>
        <dbReference type="EMBL" id="OHV15155.1"/>
    </source>
</evidence>
<accession>A0A1S1P280</accession>
<organism evidence="1 2">
    <name type="scientific">Methylorubrum extorquens</name>
    <name type="common">Methylobacterium dichloromethanicum</name>
    <name type="synonym">Methylobacterium extorquens</name>
    <dbReference type="NCBI Taxonomy" id="408"/>
    <lineage>
        <taxon>Bacteria</taxon>
        <taxon>Pseudomonadati</taxon>
        <taxon>Pseudomonadota</taxon>
        <taxon>Alphaproteobacteria</taxon>
        <taxon>Hyphomicrobiales</taxon>
        <taxon>Methylobacteriaceae</taxon>
        <taxon>Methylorubrum</taxon>
    </lineage>
</organism>
<name>A0A1S1P280_METEX</name>
<gene>
    <name evidence="1" type="ORF">BK022_21070</name>
</gene>
<sequence length="71" mass="7738">MMLMAARQIASHEAFAEDAVSWMSITERADNEEGAAALRAMVTSRKAEAAIMREVMGHLACVLSEMPIEKA</sequence>
<evidence type="ECO:0000313" key="2">
    <source>
        <dbReference type="Proteomes" id="UP000180215"/>
    </source>
</evidence>